<dbReference type="RefSeq" id="WP_067521061.1">
    <property type="nucleotide sequence ID" value="NZ_JABELX010000005.1"/>
</dbReference>
<dbReference type="Proteomes" id="UP000586827">
    <property type="component" value="Unassembled WGS sequence"/>
</dbReference>
<keyword evidence="3" id="KW-1185">Reference proteome</keyword>
<dbReference type="EMBL" id="JABELX010000005">
    <property type="protein sequence ID" value="NNH71361.1"/>
    <property type="molecule type" value="Genomic_DNA"/>
</dbReference>
<dbReference type="PANTHER" id="PTHR48098:SF1">
    <property type="entry name" value="DIACYLGLYCEROL ACYLTRANSFERASE_MYCOLYLTRANSFERASE AG85A"/>
    <property type="match status" value="1"/>
</dbReference>
<comment type="caution">
    <text evidence="2">The sequence shown here is derived from an EMBL/GenBank/DDBJ whole genome shotgun (WGS) entry which is preliminary data.</text>
</comment>
<dbReference type="PANTHER" id="PTHR48098">
    <property type="entry name" value="ENTEROCHELIN ESTERASE-RELATED"/>
    <property type="match status" value="1"/>
</dbReference>
<sequence>MHRLPRCLIVLIAAFTVLLPAPATAEPGGSAIVEVRPLGGRQFEVVVYSAAMNRAFPVWVSHPGGPAPALYLLNAVDGGETGGPWTNRTDVAQFFADKPVNVIQPIGGRASYYSDWVADDPALGRNRWSTFLTAELPPLLENHFGMTGRNAIAGTSMSATSALNLAIEAPHLYQAVGSYSGCPRTSDPLARAYVHSQLGFFGANAGNMWGASDNPAWAAHDPILNADRLRGTALYISAGNGAAGIHDTLTDPSIGGDVGRLADRMAVGGTMESIVRACTASLTDRLAALGIPAHVVHRDGTHAWPYWQDDLHDSWPVFAAALGV</sequence>
<dbReference type="SUPFAM" id="SSF53474">
    <property type="entry name" value="alpha/beta-Hydrolases"/>
    <property type="match status" value="1"/>
</dbReference>
<organism evidence="2 3">
    <name type="scientific">Nocardia uniformis</name>
    <dbReference type="NCBI Taxonomy" id="53432"/>
    <lineage>
        <taxon>Bacteria</taxon>
        <taxon>Bacillati</taxon>
        <taxon>Actinomycetota</taxon>
        <taxon>Actinomycetes</taxon>
        <taxon>Mycobacteriales</taxon>
        <taxon>Nocardiaceae</taxon>
        <taxon>Nocardia</taxon>
    </lineage>
</organism>
<feature type="signal peptide" evidence="1">
    <location>
        <begin position="1"/>
        <end position="25"/>
    </location>
</feature>
<protein>
    <submittedName>
        <fullName evidence="2">Esterase family protein</fullName>
    </submittedName>
</protein>
<dbReference type="GO" id="GO:0016747">
    <property type="term" value="F:acyltransferase activity, transferring groups other than amino-acyl groups"/>
    <property type="evidence" value="ECO:0007669"/>
    <property type="project" value="TreeGrafter"/>
</dbReference>
<evidence type="ECO:0000256" key="1">
    <source>
        <dbReference type="SAM" id="SignalP"/>
    </source>
</evidence>
<evidence type="ECO:0000313" key="3">
    <source>
        <dbReference type="Proteomes" id="UP000586827"/>
    </source>
</evidence>
<dbReference type="Pfam" id="PF00756">
    <property type="entry name" value="Esterase"/>
    <property type="match status" value="1"/>
</dbReference>
<dbReference type="InterPro" id="IPR029058">
    <property type="entry name" value="AB_hydrolase_fold"/>
</dbReference>
<dbReference type="Gene3D" id="3.40.50.1820">
    <property type="entry name" value="alpha/beta hydrolase"/>
    <property type="match status" value="1"/>
</dbReference>
<dbReference type="AlphaFoldDB" id="A0A849CE00"/>
<accession>A0A849CE00</accession>
<evidence type="ECO:0000313" key="2">
    <source>
        <dbReference type="EMBL" id="NNH71361.1"/>
    </source>
</evidence>
<dbReference type="InterPro" id="IPR000801">
    <property type="entry name" value="Esterase-like"/>
</dbReference>
<dbReference type="InterPro" id="IPR050583">
    <property type="entry name" value="Mycobacterial_A85_antigen"/>
</dbReference>
<gene>
    <name evidence="2" type="ORF">HLB23_16070</name>
</gene>
<name>A0A849CE00_9NOCA</name>
<feature type="chain" id="PRO_5032986001" evidence="1">
    <location>
        <begin position="26"/>
        <end position="324"/>
    </location>
</feature>
<reference evidence="2 3" key="1">
    <citation type="submission" date="2020-05" db="EMBL/GenBank/DDBJ databases">
        <title>MicrobeNet Type strains.</title>
        <authorList>
            <person name="Nicholson A.C."/>
        </authorList>
    </citation>
    <scope>NUCLEOTIDE SEQUENCE [LARGE SCALE GENOMIC DNA]</scope>
    <source>
        <strain evidence="2 3">JCM 3224</strain>
    </source>
</reference>
<keyword evidence="1" id="KW-0732">Signal</keyword>
<proteinExistence type="predicted"/>